<comment type="caution">
    <text evidence="2">The sequence shown here is derived from an EMBL/GenBank/DDBJ whole genome shotgun (WGS) entry which is preliminary data.</text>
</comment>
<evidence type="ECO:0000313" key="3">
    <source>
        <dbReference type="Proteomes" id="UP000650833"/>
    </source>
</evidence>
<feature type="compositionally biased region" description="Low complexity" evidence="1">
    <location>
        <begin position="194"/>
        <end position="203"/>
    </location>
</feature>
<dbReference type="Proteomes" id="UP000650833">
    <property type="component" value="Unassembled WGS sequence"/>
</dbReference>
<evidence type="ECO:0000256" key="1">
    <source>
        <dbReference type="SAM" id="MobiDB-lite"/>
    </source>
</evidence>
<evidence type="ECO:0000313" key="2">
    <source>
        <dbReference type="EMBL" id="KAG2211744.1"/>
    </source>
</evidence>
<gene>
    <name evidence="2" type="ORF">INT46_010605</name>
</gene>
<reference evidence="2" key="1">
    <citation type="submission" date="2020-12" db="EMBL/GenBank/DDBJ databases">
        <title>Metabolic potential, ecology and presence of endohyphal bacteria is reflected in genomic diversity of Mucoromycotina.</title>
        <authorList>
            <person name="Muszewska A."/>
            <person name="Okrasinska A."/>
            <person name="Steczkiewicz K."/>
            <person name="Drgas O."/>
            <person name="Orlowska M."/>
            <person name="Perlinska-Lenart U."/>
            <person name="Aleksandrzak-Piekarczyk T."/>
            <person name="Szatraj K."/>
            <person name="Zielenkiewicz U."/>
            <person name="Pilsyk S."/>
            <person name="Malc E."/>
            <person name="Mieczkowski P."/>
            <person name="Kruszewska J.S."/>
            <person name="Biernat P."/>
            <person name="Pawlowska J."/>
        </authorList>
    </citation>
    <scope>NUCLEOTIDE SEQUENCE</scope>
    <source>
        <strain evidence="2">CBS 226.32</strain>
    </source>
</reference>
<sequence>MTSHQQITTSIISTISTLENDLEEINQAQDNLLEVIIKAQASIIPEEELSSIKSNASILIFVSMDKVAIYNTKLLSLKATMSMLAGRSKQLKDRAAKLQELKMKYLSEIDGIRKMEKEKDQIIAAKTSISTPTFVQSPDIPSSPIIPSPVISSATPSSYTTIIPKLVKKKKKTKARQALIDDSDDGSSWKPKKSLSQQDLLKK</sequence>
<organism evidence="2 3">
    <name type="scientific">Mucor plumbeus</name>
    <dbReference type="NCBI Taxonomy" id="97098"/>
    <lineage>
        <taxon>Eukaryota</taxon>
        <taxon>Fungi</taxon>
        <taxon>Fungi incertae sedis</taxon>
        <taxon>Mucoromycota</taxon>
        <taxon>Mucoromycotina</taxon>
        <taxon>Mucoromycetes</taxon>
        <taxon>Mucorales</taxon>
        <taxon>Mucorineae</taxon>
        <taxon>Mucoraceae</taxon>
        <taxon>Mucor</taxon>
    </lineage>
</organism>
<protein>
    <submittedName>
        <fullName evidence="2">Uncharacterized protein</fullName>
    </submittedName>
</protein>
<proteinExistence type="predicted"/>
<accession>A0A8H7RIS8</accession>
<name>A0A8H7RIS8_9FUNG</name>
<keyword evidence="3" id="KW-1185">Reference proteome</keyword>
<dbReference type="AlphaFoldDB" id="A0A8H7RIS8"/>
<dbReference type="OrthoDB" id="19659at2759"/>
<feature type="region of interest" description="Disordered" evidence="1">
    <location>
        <begin position="173"/>
        <end position="203"/>
    </location>
</feature>
<dbReference type="EMBL" id="JAEPRC010000062">
    <property type="protein sequence ID" value="KAG2211744.1"/>
    <property type="molecule type" value="Genomic_DNA"/>
</dbReference>